<feature type="compositionally biased region" description="Basic and acidic residues" evidence="1">
    <location>
        <begin position="10"/>
        <end position="23"/>
    </location>
</feature>
<organism evidence="2 3">
    <name type="scientific">Intoshia linei</name>
    <dbReference type="NCBI Taxonomy" id="1819745"/>
    <lineage>
        <taxon>Eukaryota</taxon>
        <taxon>Metazoa</taxon>
        <taxon>Spiralia</taxon>
        <taxon>Lophotrochozoa</taxon>
        <taxon>Mesozoa</taxon>
        <taxon>Orthonectida</taxon>
        <taxon>Rhopaluridae</taxon>
        <taxon>Intoshia</taxon>
    </lineage>
</organism>
<proteinExistence type="predicted"/>
<reference evidence="2 3" key="1">
    <citation type="submission" date="2016-04" db="EMBL/GenBank/DDBJ databases">
        <title>The genome of Intoshia linei affirms orthonectids as highly simplified spiralians.</title>
        <authorList>
            <person name="Mikhailov K.V."/>
            <person name="Slusarev G.S."/>
            <person name="Nikitin M.A."/>
            <person name="Logacheva M.D."/>
            <person name="Penin A."/>
            <person name="Aleoshin V."/>
            <person name="Panchin Y.V."/>
        </authorList>
    </citation>
    <scope>NUCLEOTIDE SEQUENCE [LARGE SCALE GENOMIC DNA]</scope>
    <source>
        <strain evidence="2">Intl2013</strain>
        <tissue evidence="2">Whole animal</tissue>
    </source>
</reference>
<dbReference type="AlphaFoldDB" id="A0A177ASY5"/>
<evidence type="ECO:0000256" key="1">
    <source>
        <dbReference type="SAM" id="MobiDB-lite"/>
    </source>
</evidence>
<comment type="caution">
    <text evidence="2">The sequence shown here is derived from an EMBL/GenBank/DDBJ whole genome shotgun (WGS) entry which is preliminary data.</text>
</comment>
<evidence type="ECO:0000313" key="2">
    <source>
        <dbReference type="EMBL" id="OAF65109.1"/>
    </source>
</evidence>
<feature type="region of interest" description="Disordered" evidence="1">
    <location>
        <begin position="1"/>
        <end position="23"/>
    </location>
</feature>
<protein>
    <submittedName>
        <fullName evidence="2">Uncharacterized protein</fullName>
    </submittedName>
</protein>
<gene>
    <name evidence="2" type="ORF">A3Q56_07178</name>
</gene>
<keyword evidence="3" id="KW-1185">Reference proteome</keyword>
<dbReference type="Proteomes" id="UP000078046">
    <property type="component" value="Unassembled WGS sequence"/>
</dbReference>
<dbReference type="EMBL" id="LWCA01001444">
    <property type="protein sequence ID" value="OAF65109.1"/>
    <property type="molecule type" value="Genomic_DNA"/>
</dbReference>
<evidence type="ECO:0000313" key="3">
    <source>
        <dbReference type="Proteomes" id="UP000078046"/>
    </source>
</evidence>
<name>A0A177ASY5_9BILA</name>
<accession>A0A177ASY5</accession>
<sequence>MKLINNLRKNTKERIKQPNDNSRKSFIKLPKIGKGIGKIINFDKLKMYQKSKNRKNKTSKNGILKSMKANKNKNTATAISKIKTEKKMQSITNIDLQCELKEVNEALKMIHAKISRVFECENKNQNLYTNLNYMQSDSNFTNTIKHRNHLKMGTTQYKFN</sequence>